<dbReference type="RefSeq" id="WP_239676162.1">
    <property type="nucleotide sequence ID" value="NZ_CP070499.1"/>
</dbReference>
<dbReference type="EMBL" id="CP070499">
    <property type="protein sequence ID" value="QSB14045.1"/>
    <property type="molecule type" value="Genomic_DNA"/>
</dbReference>
<name>A0A895YCV7_9ACTN</name>
<organism evidence="1 2">
    <name type="scientific">Natronosporangium hydrolyticum</name>
    <dbReference type="NCBI Taxonomy" id="2811111"/>
    <lineage>
        <taxon>Bacteria</taxon>
        <taxon>Bacillati</taxon>
        <taxon>Actinomycetota</taxon>
        <taxon>Actinomycetes</taxon>
        <taxon>Micromonosporales</taxon>
        <taxon>Micromonosporaceae</taxon>
        <taxon>Natronosporangium</taxon>
    </lineage>
</organism>
<gene>
    <name evidence="1" type="ORF">JQS43_21285</name>
</gene>
<accession>A0A895YCV7</accession>
<sequence>MTSAANGFRSLEAIEADRRQVVSRLDSANTAATEARARGDYETSAVAHKAAAAAETELQGLIGELAAISRHRLHRSGQEFHELRQLCRAGVGVELAGGERQ</sequence>
<dbReference type="KEGG" id="nhy:JQS43_21285"/>
<dbReference type="Proteomes" id="UP000662857">
    <property type="component" value="Chromosome"/>
</dbReference>
<protein>
    <submittedName>
        <fullName evidence="1">Uncharacterized protein</fullName>
    </submittedName>
</protein>
<evidence type="ECO:0000313" key="2">
    <source>
        <dbReference type="Proteomes" id="UP000662857"/>
    </source>
</evidence>
<keyword evidence="2" id="KW-1185">Reference proteome</keyword>
<evidence type="ECO:0000313" key="1">
    <source>
        <dbReference type="EMBL" id="QSB14045.1"/>
    </source>
</evidence>
<reference evidence="1" key="1">
    <citation type="submission" date="2021-02" db="EMBL/GenBank/DDBJ databases">
        <title>Natrosporangium hydrolyticum gen. nov., sp. nov, a haloalkaliphilic actinobacterium from a soda solonchak soil.</title>
        <authorList>
            <person name="Sorokin D.Y."/>
            <person name="Khijniak T.V."/>
            <person name="Zakharycheva A.P."/>
            <person name="Boueva O.V."/>
            <person name="Ariskina E.V."/>
            <person name="Hahnke R.L."/>
            <person name="Bunk B."/>
            <person name="Sproer C."/>
            <person name="Schumann P."/>
            <person name="Evtushenko L.I."/>
            <person name="Kublanov I.V."/>
        </authorList>
    </citation>
    <scope>NUCLEOTIDE SEQUENCE</scope>
    <source>
        <strain evidence="1">DSM 106523</strain>
    </source>
</reference>
<dbReference type="AlphaFoldDB" id="A0A895YCV7"/>
<proteinExistence type="predicted"/>